<name>A0A6C0BAC4_9ZZZZ</name>
<protein>
    <submittedName>
        <fullName evidence="1">Uncharacterized protein</fullName>
    </submittedName>
</protein>
<dbReference type="EMBL" id="MN739098">
    <property type="protein sequence ID" value="QHS88519.1"/>
    <property type="molecule type" value="Genomic_DNA"/>
</dbReference>
<accession>A0A6C0BAC4</accession>
<sequence length="39" mass="4566">MNKIVNFLNKKEMCILNNLNILDDYDIILNESTLNLNVL</sequence>
<reference evidence="1" key="1">
    <citation type="journal article" date="2020" name="Nature">
        <title>Giant virus diversity and host interactions through global metagenomics.</title>
        <authorList>
            <person name="Schulz F."/>
            <person name="Roux S."/>
            <person name="Paez-Espino D."/>
            <person name="Jungbluth S."/>
            <person name="Walsh D.A."/>
            <person name="Denef V.J."/>
            <person name="McMahon K.D."/>
            <person name="Konstantinidis K.T."/>
            <person name="Eloe-Fadrosh E.A."/>
            <person name="Kyrpides N.C."/>
            <person name="Woyke T."/>
        </authorList>
    </citation>
    <scope>NUCLEOTIDE SEQUENCE</scope>
    <source>
        <strain evidence="1">GVMAG-M-3300010158-55</strain>
    </source>
</reference>
<dbReference type="AlphaFoldDB" id="A0A6C0BAC4"/>
<evidence type="ECO:0000313" key="1">
    <source>
        <dbReference type="EMBL" id="QHS88519.1"/>
    </source>
</evidence>
<proteinExistence type="predicted"/>
<organism evidence="1">
    <name type="scientific">viral metagenome</name>
    <dbReference type="NCBI Taxonomy" id="1070528"/>
    <lineage>
        <taxon>unclassified sequences</taxon>
        <taxon>metagenomes</taxon>
        <taxon>organismal metagenomes</taxon>
    </lineage>
</organism>